<feature type="compositionally biased region" description="Basic and acidic residues" evidence="1">
    <location>
        <begin position="565"/>
        <end position="592"/>
    </location>
</feature>
<dbReference type="OrthoDB" id="6108017at2759"/>
<evidence type="ECO:0000313" key="3">
    <source>
        <dbReference type="Proteomes" id="UP000187209"/>
    </source>
</evidence>
<gene>
    <name evidence="2" type="ORF">SteCoe_35133</name>
</gene>
<dbReference type="CDD" id="cd23767">
    <property type="entry name" value="IQCD"/>
    <property type="match status" value="1"/>
</dbReference>
<organism evidence="2 3">
    <name type="scientific">Stentor coeruleus</name>
    <dbReference type="NCBI Taxonomy" id="5963"/>
    <lineage>
        <taxon>Eukaryota</taxon>
        <taxon>Sar</taxon>
        <taxon>Alveolata</taxon>
        <taxon>Ciliophora</taxon>
        <taxon>Postciliodesmatophora</taxon>
        <taxon>Heterotrichea</taxon>
        <taxon>Heterotrichida</taxon>
        <taxon>Stentoridae</taxon>
        <taxon>Stentor</taxon>
    </lineage>
</organism>
<name>A0A1R2ASY5_9CILI</name>
<dbReference type="AlphaFoldDB" id="A0A1R2ASY5"/>
<dbReference type="InterPro" id="IPR000048">
    <property type="entry name" value="IQ_motif_EF-hand-BS"/>
</dbReference>
<feature type="region of interest" description="Disordered" evidence="1">
    <location>
        <begin position="565"/>
        <end position="620"/>
    </location>
</feature>
<reference evidence="2 3" key="1">
    <citation type="submission" date="2016-11" db="EMBL/GenBank/DDBJ databases">
        <title>The macronuclear genome of Stentor coeruleus: a giant cell with tiny introns.</title>
        <authorList>
            <person name="Slabodnick M."/>
            <person name="Ruby J.G."/>
            <person name="Reiff S.B."/>
            <person name="Swart E.C."/>
            <person name="Gosai S."/>
            <person name="Prabakaran S."/>
            <person name="Witkowska E."/>
            <person name="Larue G.E."/>
            <person name="Fisher S."/>
            <person name="Freeman R.M."/>
            <person name="Gunawardena J."/>
            <person name="Chu W."/>
            <person name="Stover N.A."/>
            <person name="Gregory B.D."/>
            <person name="Nowacki M."/>
            <person name="Derisi J."/>
            <person name="Roy S.W."/>
            <person name="Marshall W.F."/>
            <person name="Sood P."/>
        </authorList>
    </citation>
    <scope>NUCLEOTIDE SEQUENCE [LARGE SCALE GENOMIC DNA]</scope>
    <source>
        <strain evidence="2">WM001</strain>
    </source>
</reference>
<protein>
    <submittedName>
        <fullName evidence="2">Uncharacterized protein</fullName>
    </submittedName>
</protein>
<evidence type="ECO:0000313" key="2">
    <source>
        <dbReference type="EMBL" id="OMJ67643.1"/>
    </source>
</evidence>
<feature type="compositionally biased region" description="Basic residues" evidence="1">
    <location>
        <begin position="611"/>
        <end position="620"/>
    </location>
</feature>
<dbReference type="SMART" id="SM00015">
    <property type="entry name" value="IQ"/>
    <property type="match status" value="3"/>
</dbReference>
<feature type="region of interest" description="Disordered" evidence="1">
    <location>
        <begin position="519"/>
        <end position="552"/>
    </location>
</feature>
<accession>A0A1R2ASY5</accession>
<dbReference type="Pfam" id="PF00612">
    <property type="entry name" value="IQ"/>
    <property type="match status" value="2"/>
</dbReference>
<comment type="caution">
    <text evidence="2">The sequence shown here is derived from an EMBL/GenBank/DDBJ whole genome shotgun (WGS) entry which is preliminary data.</text>
</comment>
<feature type="compositionally biased region" description="Basic and acidic residues" evidence="1">
    <location>
        <begin position="543"/>
        <end position="552"/>
    </location>
</feature>
<dbReference type="EMBL" id="MPUH01001461">
    <property type="protein sequence ID" value="OMJ67643.1"/>
    <property type="molecule type" value="Genomic_DNA"/>
</dbReference>
<sequence length="739" mass="86870">MSSGQDKSSYQSSRDIILSRYQNVKNLLSSKGKTGNSVSDIKSLEKPKFFSTQAAKPRDVEEEDTRKAHILSLCNRLQGKIEEIAPRKLVSHYITLQKPCVSILFVKEKTVVKVFSIEKIPRCPVLVCQKTVKVFKIVQKVYQILEFHEKKDENLRKVPVKKVQDMHVQASQDESFNLFSSSFVETRNRSKSPVFAYEPNEKSSRFNESFILPSKNNSFISPNPILSYDQFMNSDRSLRNNTSSIAQSQKLTKQAQLIQFKQKAKEKEMLMQKRKKSAIKIQALFRGWKQRKKFIKIWERFQRKKMFDRLREISIRIKELFAPYVILKALKKWLAYRKQEKRRIMIMFREYSAVYIQKHWRGYKIRRLYEFILRQRSQAKCYIKALLKGWKIRKIMKSREIKHLIAGLTDLQALEKELTAPGQNTSLKTQVSGQIPIMKEKIIRDVYKLYRNGKYINTQRPSLQNSAFESFVTVEPSMIRGISPIRSREEEPVKQADDPEEPEFIEIEVPKKTFTNFLRRGQNTKYNPKAISTKPKPPPQETPETKVELKVESKPEITELKFEIKEKQDAKSARESNKDNRRIKEIQRKNSVEIEESDSGPVDTDMDQSKPRHNFLKRKSQTYKPSKVEWKAKPRIDCWGENIVTEPKAKKSPKKSSVMSSLSFTRVQELEFIFDNLFRMHIPLEMHFGVSTRTMTDSMIPQFAPDSLFITDFSDEMHQEMFEALQTHYLYLCNEDDMH</sequence>
<dbReference type="Proteomes" id="UP000187209">
    <property type="component" value="Unassembled WGS sequence"/>
</dbReference>
<dbReference type="Gene3D" id="1.20.5.190">
    <property type="match status" value="1"/>
</dbReference>
<dbReference type="PROSITE" id="PS50096">
    <property type="entry name" value="IQ"/>
    <property type="match status" value="2"/>
</dbReference>
<evidence type="ECO:0000256" key="1">
    <source>
        <dbReference type="SAM" id="MobiDB-lite"/>
    </source>
</evidence>
<proteinExistence type="predicted"/>
<keyword evidence="3" id="KW-1185">Reference proteome</keyword>